<evidence type="ECO:0000313" key="2">
    <source>
        <dbReference type="Proteomes" id="UP001207228"/>
    </source>
</evidence>
<organism evidence="1 2">
    <name type="scientific">Pontibacter anaerobius</name>
    <dbReference type="NCBI Taxonomy" id="2993940"/>
    <lineage>
        <taxon>Bacteria</taxon>
        <taxon>Pseudomonadati</taxon>
        <taxon>Bacteroidota</taxon>
        <taxon>Cytophagia</taxon>
        <taxon>Cytophagales</taxon>
        <taxon>Hymenobacteraceae</taxon>
        <taxon>Pontibacter</taxon>
    </lineage>
</organism>
<name>A0ABT3RLF6_9BACT</name>
<dbReference type="EMBL" id="JAPFQO010000023">
    <property type="protein sequence ID" value="MCX2742213.1"/>
    <property type="molecule type" value="Genomic_DNA"/>
</dbReference>
<comment type="caution">
    <text evidence="1">The sequence shown here is derived from an EMBL/GenBank/DDBJ whole genome shotgun (WGS) entry which is preliminary data.</text>
</comment>
<dbReference type="RefSeq" id="WP_266054447.1">
    <property type="nucleotide sequence ID" value="NZ_JAPFQO010000023.1"/>
</dbReference>
<gene>
    <name evidence="1" type="ORF">OO017_19845</name>
</gene>
<protein>
    <submittedName>
        <fullName evidence="1">Uncharacterized protein</fullName>
    </submittedName>
</protein>
<keyword evidence="2" id="KW-1185">Reference proteome</keyword>
<proteinExistence type="predicted"/>
<accession>A0ABT3RLF6</accession>
<evidence type="ECO:0000313" key="1">
    <source>
        <dbReference type="EMBL" id="MCX2742213.1"/>
    </source>
</evidence>
<dbReference type="Proteomes" id="UP001207228">
    <property type="component" value="Unassembled WGS sequence"/>
</dbReference>
<reference evidence="1 2" key="1">
    <citation type="submission" date="2022-11" db="EMBL/GenBank/DDBJ databases">
        <title>The characterization of three novel Bacteroidetes species and genomic analysis of their roles in tidal elemental geochemical cycles.</title>
        <authorList>
            <person name="Ma K.-J."/>
        </authorList>
    </citation>
    <scope>NUCLEOTIDE SEQUENCE [LARGE SCALE GENOMIC DNA]</scope>
    <source>
        <strain evidence="1 2">M82</strain>
    </source>
</reference>
<sequence>MDKKAKNILFKTYWTSQGWRREYTTPIDDLEYAKSKGVMFEPVSFSIPEIKEELNQLVTRIDKDSVVKGFLSSLTNKRLDWRSAIASYTNAKLVLEGKREFYRLNNFQYENEDVNVLNFERIKWSGVRHSDLLYNYVDLRLFERETITEPTHADIETFKAILKCVEESEEGEYPSKLRDRLKEAVKGSANERHTLMEILGCCEILKPKSYDRPTTGRHDWGFVEYWRGGDGYNRSIVDEYFGKYLK</sequence>